<dbReference type="EMBL" id="QXWK01000018">
    <property type="protein sequence ID" value="NBH61997.1"/>
    <property type="molecule type" value="Genomic_DNA"/>
</dbReference>
<dbReference type="RefSeq" id="WP_160202282.1">
    <property type="nucleotide sequence ID" value="NZ_QXWK01000018.1"/>
</dbReference>
<dbReference type="InterPro" id="IPR013324">
    <property type="entry name" value="RNA_pol_sigma_r3/r4-like"/>
</dbReference>
<name>A0A845QMS3_9FIRM</name>
<evidence type="ECO:0000313" key="1">
    <source>
        <dbReference type="EMBL" id="NBH61997.1"/>
    </source>
</evidence>
<organism evidence="1 2">
    <name type="scientific">Anaerotruncus colihominis</name>
    <dbReference type="NCBI Taxonomy" id="169435"/>
    <lineage>
        <taxon>Bacteria</taxon>
        <taxon>Bacillati</taxon>
        <taxon>Bacillota</taxon>
        <taxon>Clostridia</taxon>
        <taxon>Eubacteriales</taxon>
        <taxon>Oscillospiraceae</taxon>
        <taxon>Anaerotruncus</taxon>
    </lineage>
</organism>
<dbReference type="SUPFAM" id="SSF88659">
    <property type="entry name" value="Sigma3 and sigma4 domains of RNA polymerase sigma factors"/>
    <property type="match status" value="1"/>
</dbReference>
<evidence type="ECO:0000313" key="2">
    <source>
        <dbReference type="Proteomes" id="UP000446866"/>
    </source>
</evidence>
<comment type="caution">
    <text evidence="1">The sequence shown here is derived from an EMBL/GenBank/DDBJ whole genome shotgun (WGS) entry which is preliminary data.</text>
</comment>
<reference evidence="1 2" key="1">
    <citation type="submission" date="2018-08" db="EMBL/GenBank/DDBJ databases">
        <title>Murine metabolic-syndrome-specific gut microbial biobank.</title>
        <authorList>
            <person name="Liu C."/>
        </authorList>
    </citation>
    <scope>NUCLEOTIDE SEQUENCE [LARGE SCALE GENOMIC DNA]</scope>
    <source>
        <strain evidence="1 2">28</strain>
    </source>
</reference>
<protein>
    <submittedName>
        <fullName evidence="1">Sigma-70 family RNA polymerase sigma factor</fullName>
    </submittedName>
</protein>
<dbReference type="Proteomes" id="UP000446866">
    <property type="component" value="Unassembled WGS sequence"/>
</dbReference>
<accession>A0A845QMS3</accession>
<keyword evidence="2" id="KW-1185">Reference proteome</keyword>
<dbReference type="AlphaFoldDB" id="A0A845QMS3"/>
<proteinExistence type="predicted"/>
<sequence length="140" mass="15964">MIEQYYHYDTAKLLAEYNHNKAVLKSLKEQYNALDGAGGMDYSSGKVTGGKSTDALEKTALRRIDLATKIKDYEHDLQRIDDCMAQLTETEQTVLTEFFLKGQTKTAAVYHLAESLHLEQSAIYDIRKRALNKFQHLIFG</sequence>
<gene>
    <name evidence="1" type="ORF">D0435_10070</name>
</gene>